<sequence>MPEVRIDTPRGISLAATLELPEGAGALAAVDLEDLEAVQRTGQDAPKDLGVVILAHDFLTDRHGLSGRLDFVAEAYRAAGLATLAFDFSGLGDSDDDVITLAGEVEDLRAVSGWLAERGLANQALHANGFGATAALLAQPAAVRTVVAVGTIVGPQSILWEEVFSPEQLDELDRHGLTRVPDDNPNGREWDVLSKETLGDVSMQEPERVLAGLPWPVLLLHGALSNEFPDTAQAAAEGFQHLPEGSRLVQVQEDSPELALEKAAELGVEWVVRHLGAGAGGR</sequence>
<dbReference type="KEGG" id="awe:JG540_01105"/>
<dbReference type="EMBL" id="CP066802">
    <property type="protein sequence ID" value="QQM67534.1"/>
    <property type="molecule type" value="Genomic_DNA"/>
</dbReference>
<name>A0A7T7MA79_9ACTO</name>
<dbReference type="InterPro" id="IPR029058">
    <property type="entry name" value="AB_hydrolase_fold"/>
</dbReference>
<reference evidence="1 2" key="1">
    <citation type="submission" date="2020-12" db="EMBL/GenBank/DDBJ databases">
        <authorList>
            <person name="Zhou J."/>
        </authorList>
    </citation>
    <scope>NUCLEOTIDE SEQUENCE [LARGE SCALE GENOMIC DNA]</scope>
    <source>
        <strain evidence="1 2">CCUG 61299</strain>
    </source>
</reference>
<protein>
    <submittedName>
        <fullName evidence="1">Alpha/beta hydrolase</fullName>
    </submittedName>
</protein>
<gene>
    <name evidence="1" type="ORF">JG540_01105</name>
</gene>
<dbReference type="SUPFAM" id="SSF53474">
    <property type="entry name" value="alpha/beta-Hydrolases"/>
    <property type="match status" value="1"/>
</dbReference>
<keyword evidence="2" id="KW-1185">Reference proteome</keyword>
<evidence type="ECO:0000313" key="1">
    <source>
        <dbReference type="EMBL" id="QQM67534.1"/>
    </source>
</evidence>
<dbReference type="Gene3D" id="3.40.50.1820">
    <property type="entry name" value="alpha/beta hydrolase"/>
    <property type="match status" value="1"/>
</dbReference>
<dbReference type="Proteomes" id="UP000595895">
    <property type="component" value="Chromosome"/>
</dbReference>
<accession>A0A7T7MA79</accession>
<organism evidence="1 2">
    <name type="scientific">Actinomyces weissii</name>
    <dbReference type="NCBI Taxonomy" id="675090"/>
    <lineage>
        <taxon>Bacteria</taxon>
        <taxon>Bacillati</taxon>
        <taxon>Actinomycetota</taxon>
        <taxon>Actinomycetes</taxon>
        <taxon>Actinomycetales</taxon>
        <taxon>Actinomycetaceae</taxon>
        <taxon>Actinomyces</taxon>
    </lineage>
</organism>
<dbReference type="RefSeq" id="WP_200276200.1">
    <property type="nucleotide sequence ID" value="NZ_CP066802.1"/>
</dbReference>
<proteinExistence type="predicted"/>
<dbReference type="GO" id="GO:0016787">
    <property type="term" value="F:hydrolase activity"/>
    <property type="evidence" value="ECO:0007669"/>
    <property type="project" value="UniProtKB-KW"/>
</dbReference>
<evidence type="ECO:0000313" key="2">
    <source>
        <dbReference type="Proteomes" id="UP000595895"/>
    </source>
</evidence>
<dbReference type="AlphaFoldDB" id="A0A7T7MA79"/>
<keyword evidence="1" id="KW-0378">Hydrolase</keyword>